<dbReference type="OrthoDB" id="24041at2"/>
<evidence type="ECO:0000313" key="6">
    <source>
        <dbReference type="EMBL" id="TDP94078.1"/>
    </source>
</evidence>
<sequence length="514" mass="55782">MRALLLVRRGAPLTAALVDVIRKKGFEPVVLSSLPADGGTKFRAMCAGLDVRCVVSAGVAVTSEEVMATVRDIEDCAFAITMADSQRTVMAEANGLLGAHDVTPGALRHALDKHLMRKRLFELGLSRLRPLRVADPELRRRIEAGEQYVVKPRRGVASLCVGLVRTWSDVEALQAVYERGPGDGDMMAEYFTDNELIAEGFCDGREVSFEVIRQDGHDRVSVDHEKTLLDFADGTVLERGLASPVVGITADELDAARGVADEAMDALGLDNGCYHVELRIDQTGRPEVIEINPRVGGALVWDSVRLQYDRSLIDDWIDVLAGKPVAPMAPRKCGTYMQLAFPVVGKQVTGIDQNPDLPEPEVYGESIAPGAVALANREFFGADALWTTELATHRDQVARLVAEEYCLFAYARGLTGKPVLLALEPDASTWNAIAAAPEDVDVVVCHQERIEATDEYRAARDRIGRLVAVPSWDSPDALASVLESCDGAPIRDILGPRTTHVVADQVRNAMQAPA</sequence>
<evidence type="ECO:0000313" key="7">
    <source>
        <dbReference type="Proteomes" id="UP000295444"/>
    </source>
</evidence>
<dbReference type="GO" id="GO:0046872">
    <property type="term" value="F:metal ion binding"/>
    <property type="evidence" value="ECO:0007669"/>
    <property type="project" value="InterPro"/>
</dbReference>
<accession>A0A4V3CYG7</accession>
<dbReference type="PANTHER" id="PTHR43585:SF2">
    <property type="entry name" value="ATP-GRASP ENZYME FSQD"/>
    <property type="match status" value="1"/>
</dbReference>
<keyword evidence="3 4" id="KW-0067">ATP-binding</keyword>
<keyword evidence="2 4" id="KW-0547">Nucleotide-binding</keyword>
<proteinExistence type="predicted"/>
<keyword evidence="1" id="KW-0436">Ligase</keyword>
<dbReference type="SUPFAM" id="SSF56059">
    <property type="entry name" value="Glutathione synthetase ATP-binding domain-like"/>
    <property type="match status" value="1"/>
</dbReference>
<dbReference type="Gene3D" id="3.30.470.20">
    <property type="entry name" value="ATP-grasp fold, B domain"/>
    <property type="match status" value="1"/>
</dbReference>
<gene>
    <name evidence="6" type="ORF">EV186_106472</name>
</gene>
<evidence type="ECO:0000256" key="4">
    <source>
        <dbReference type="PROSITE-ProRule" id="PRU00409"/>
    </source>
</evidence>
<dbReference type="GO" id="GO:0016874">
    <property type="term" value="F:ligase activity"/>
    <property type="evidence" value="ECO:0007669"/>
    <property type="project" value="UniProtKB-KW"/>
</dbReference>
<dbReference type="Proteomes" id="UP000295444">
    <property type="component" value="Unassembled WGS sequence"/>
</dbReference>
<keyword evidence="7" id="KW-1185">Reference proteome</keyword>
<dbReference type="AlphaFoldDB" id="A0A4V3CYG7"/>
<evidence type="ECO:0000256" key="2">
    <source>
        <dbReference type="ARBA" id="ARBA00022741"/>
    </source>
</evidence>
<dbReference type="Pfam" id="PF13535">
    <property type="entry name" value="ATP-grasp_4"/>
    <property type="match status" value="1"/>
</dbReference>
<name>A0A4V3CYG7_LABRH</name>
<dbReference type="EMBL" id="SNXZ01000006">
    <property type="protein sequence ID" value="TDP94078.1"/>
    <property type="molecule type" value="Genomic_DNA"/>
</dbReference>
<evidence type="ECO:0000256" key="3">
    <source>
        <dbReference type="ARBA" id="ARBA00022840"/>
    </source>
</evidence>
<comment type="caution">
    <text evidence="6">The sequence shown here is derived from an EMBL/GenBank/DDBJ whole genome shotgun (WGS) entry which is preliminary data.</text>
</comment>
<dbReference type="InterPro" id="IPR052032">
    <property type="entry name" value="ATP-dep_AA_Ligase"/>
</dbReference>
<dbReference type="GO" id="GO:0005524">
    <property type="term" value="F:ATP binding"/>
    <property type="evidence" value="ECO:0007669"/>
    <property type="project" value="UniProtKB-UniRule"/>
</dbReference>
<feature type="domain" description="ATP-grasp" evidence="5">
    <location>
        <begin position="117"/>
        <end position="321"/>
    </location>
</feature>
<evidence type="ECO:0000256" key="1">
    <source>
        <dbReference type="ARBA" id="ARBA00022598"/>
    </source>
</evidence>
<dbReference type="PROSITE" id="PS50975">
    <property type="entry name" value="ATP_GRASP"/>
    <property type="match status" value="1"/>
</dbReference>
<protein>
    <submittedName>
        <fullName evidence="6">ATP-grasp domain-containing protein</fullName>
    </submittedName>
</protein>
<evidence type="ECO:0000259" key="5">
    <source>
        <dbReference type="PROSITE" id="PS50975"/>
    </source>
</evidence>
<dbReference type="InterPro" id="IPR011761">
    <property type="entry name" value="ATP-grasp"/>
</dbReference>
<organism evidence="6 7">
    <name type="scientific">Labedaea rhizosphaerae</name>
    <dbReference type="NCBI Taxonomy" id="598644"/>
    <lineage>
        <taxon>Bacteria</taxon>
        <taxon>Bacillati</taxon>
        <taxon>Actinomycetota</taxon>
        <taxon>Actinomycetes</taxon>
        <taxon>Pseudonocardiales</taxon>
        <taxon>Pseudonocardiaceae</taxon>
        <taxon>Labedaea</taxon>
    </lineage>
</organism>
<dbReference type="PANTHER" id="PTHR43585">
    <property type="entry name" value="FUMIPYRROLE BIOSYNTHESIS PROTEIN C"/>
    <property type="match status" value="1"/>
</dbReference>
<reference evidence="6 7" key="1">
    <citation type="submission" date="2019-03" db="EMBL/GenBank/DDBJ databases">
        <title>Genomic Encyclopedia of Type Strains, Phase IV (KMG-IV): sequencing the most valuable type-strain genomes for metagenomic binning, comparative biology and taxonomic classification.</title>
        <authorList>
            <person name="Goeker M."/>
        </authorList>
    </citation>
    <scope>NUCLEOTIDE SEQUENCE [LARGE SCALE GENOMIC DNA]</scope>
    <source>
        <strain evidence="6 7">DSM 45361</strain>
    </source>
</reference>
<dbReference type="RefSeq" id="WP_133853042.1">
    <property type="nucleotide sequence ID" value="NZ_SNXZ01000006.1"/>
</dbReference>